<name>A0ACC2WV88_9TREE</name>
<evidence type="ECO:0000313" key="1">
    <source>
        <dbReference type="EMBL" id="KAJ9115064.1"/>
    </source>
</evidence>
<dbReference type="Proteomes" id="UP001243375">
    <property type="component" value="Unassembled WGS sequence"/>
</dbReference>
<reference evidence="1" key="1">
    <citation type="submission" date="2023-04" db="EMBL/GenBank/DDBJ databases">
        <title>Draft Genome sequencing of Naganishia species isolated from polar environments using Oxford Nanopore Technology.</title>
        <authorList>
            <person name="Leo P."/>
            <person name="Venkateswaran K."/>
        </authorList>
    </citation>
    <scope>NUCLEOTIDE SEQUENCE</scope>
    <source>
        <strain evidence="1">MNA-CCFEE 5425</strain>
    </source>
</reference>
<gene>
    <name evidence="1" type="ORF">QFC22_005392</name>
</gene>
<evidence type="ECO:0000313" key="2">
    <source>
        <dbReference type="Proteomes" id="UP001243375"/>
    </source>
</evidence>
<dbReference type="EMBL" id="JASBWU010000017">
    <property type="protein sequence ID" value="KAJ9115064.1"/>
    <property type="molecule type" value="Genomic_DNA"/>
</dbReference>
<protein>
    <submittedName>
        <fullName evidence="1">Uncharacterized protein</fullName>
    </submittedName>
</protein>
<sequence>MTTNDDFSDHDFPSDMASTPNAADLNAALPQFMSSSTTAFDAFDDLDINQTNFSELDEEEQDIAHIILSDPSLLGLDLLIGAGPPRNRTASSTNGTIGHEASQQHDSSASLPMGVMPLMGTTSTEISGSMYANATSSQQQHQSTTANASGAKEDRPIRNLGFPRVTPSRGSDAPHPSNGLNSRSATNPLSRSNVDHSGSRSADTNGKVGGMHKGEGARAASPPKPSAK</sequence>
<keyword evidence="2" id="KW-1185">Reference proteome</keyword>
<organism evidence="1 2">
    <name type="scientific">Naganishia vaughanmartiniae</name>
    <dbReference type="NCBI Taxonomy" id="1424756"/>
    <lineage>
        <taxon>Eukaryota</taxon>
        <taxon>Fungi</taxon>
        <taxon>Dikarya</taxon>
        <taxon>Basidiomycota</taxon>
        <taxon>Agaricomycotina</taxon>
        <taxon>Tremellomycetes</taxon>
        <taxon>Filobasidiales</taxon>
        <taxon>Filobasidiaceae</taxon>
        <taxon>Naganishia</taxon>
    </lineage>
</organism>
<proteinExistence type="predicted"/>
<accession>A0ACC2WV88</accession>
<comment type="caution">
    <text evidence="1">The sequence shown here is derived from an EMBL/GenBank/DDBJ whole genome shotgun (WGS) entry which is preliminary data.</text>
</comment>